<comment type="caution">
    <text evidence="2">The sequence shown here is derived from an EMBL/GenBank/DDBJ whole genome shotgun (WGS) entry which is preliminary data.</text>
</comment>
<proteinExistence type="predicted"/>
<name>A0A162QUM7_MUCCL</name>
<dbReference type="InterPro" id="IPR006675">
    <property type="entry name" value="HDIG_dom"/>
</dbReference>
<dbReference type="NCBIfam" id="TIGR00277">
    <property type="entry name" value="HDIG"/>
    <property type="match status" value="1"/>
</dbReference>
<dbReference type="VEuPathDB" id="FungiDB:MUCCIDRAFT_106367"/>
<dbReference type="Gene3D" id="1.10.3210.10">
    <property type="entry name" value="Hypothetical protein af1432"/>
    <property type="match status" value="1"/>
</dbReference>
<feature type="domain" description="HD" evidence="1">
    <location>
        <begin position="33"/>
        <end position="130"/>
    </location>
</feature>
<dbReference type="PANTHER" id="PTHR40202:SF1">
    <property type="entry name" value="HD DOMAIN-CONTAINING PROTEIN"/>
    <property type="match status" value="1"/>
</dbReference>
<dbReference type="SUPFAM" id="SSF109604">
    <property type="entry name" value="HD-domain/PDEase-like"/>
    <property type="match status" value="1"/>
</dbReference>
<dbReference type="PANTHER" id="PTHR40202">
    <property type="match status" value="1"/>
</dbReference>
<evidence type="ECO:0000259" key="1">
    <source>
        <dbReference type="Pfam" id="PF01966"/>
    </source>
</evidence>
<dbReference type="STRING" id="747725.A0A162QUM7"/>
<dbReference type="InterPro" id="IPR052567">
    <property type="entry name" value="OP_Dioxygenase"/>
</dbReference>
<dbReference type="Pfam" id="PF01966">
    <property type="entry name" value="HD"/>
    <property type="match status" value="1"/>
</dbReference>
<dbReference type="AlphaFoldDB" id="A0A162QUM7"/>
<dbReference type="OrthoDB" id="445007at2759"/>
<keyword evidence="3" id="KW-1185">Reference proteome</keyword>
<reference evidence="2 3" key="1">
    <citation type="submission" date="2015-06" db="EMBL/GenBank/DDBJ databases">
        <title>Expansion of signal transduction pathways in fungi by whole-genome duplication.</title>
        <authorList>
            <consortium name="DOE Joint Genome Institute"/>
            <person name="Corrochano L.M."/>
            <person name="Kuo A."/>
            <person name="Marcet-Houben M."/>
            <person name="Polaino S."/>
            <person name="Salamov A."/>
            <person name="Villalobos J.M."/>
            <person name="Alvarez M.I."/>
            <person name="Avalos J."/>
            <person name="Benito E.P."/>
            <person name="Benoit I."/>
            <person name="Burger G."/>
            <person name="Camino L.P."/>
            <person name="Canovas D."/>
            <person name="Cerda-Olmedo E."/>
            <person name="Cheng J.-F."/>
            <person name="Dominguez A."/>
            <person name="Elias M."/>
            <person name="Eslava A.P."/>
            <person name="Glaser F."/>
            <person name="Grimwood J."/>
            <person name="Gutierrez G."/>
            <person name="Heitman J."/>
            <person name="Henrissat B."/>
            <person name="Iturriaga E.A."/>
            <person name="Lang B.F."/>
            <person name="Lavin J.L."/>
            <person name="Lee S."/>
            <person name="Li W."/>
            <person name="Lindquist E."/>
            <person name="Lopez-Garcia S."/>
            <person name="Luque E.M."/>
            <person name="Marcos A.T."/>
            <person name="Martin J."/>
            <person name="Mccluskey K."/>
            <person name="Medina H.R."/>
            <person name="Miralles-Duran A."/>
            <person name="Miyazaki A."/>
            <person name="Munoz-Torres E."/>
            <person name="Oguiza J.A."/>
            <person name="Ohm R."/>
            <person name="Olmedo M."/>
            <person name="Orejas M."/>
            <person name="Ortiz-Castellanos L."/>
            <person name="Pisabarro A.G."/>
            <person name="Rodriguez-Romero J."/>
            <person name="Ruiz-Herrera J."/>
            <person name="Ruiz-Vazquez R."/>
            <person name="Sanz C."/>
            <person name="Schackwitz W."/>
            <person name="Schmutz J."/>
            <person name="Shahriari M."/>
            <person name="Shelest E."/>
            <person name="Silva-Franco F."/>
            <person name="Soanes D."/>
            <person name="Syed K."/>
            <person name="Tagua V.G."/>
            <person name="Talbot N.J."/>
            <person name="Thon M."/>
            <person name="De Vries R.P."/>
            <person name="Wiebenga A."/>
            <person name="Yadav J.S."/>
            <person name="Braun E.L."/>
            <person name="Baker S."/>
            <person name="Garre V."/>
            <person name="Horwitz B."/>
            <person name="Torres-Martinez S."/>
            <person name="Idnurm A."/>
            <person name="Herrera-Estrella A."/>
            <person name="Gabaldon T."/>
            <person name="Grigoriev I.V."/>
        </authorList>
    </citation>
    <scope>NUCLEOTIDE SEQUENCE [LARGE SCALE GENOMIC DNA]</scope>
    <source>
        <strain evidence="2 3">CBS 277.49</strain>
    </source>
</reference>
<organism evidence="2 3">
    <name type="scientific">Mucor lusitanicus CBS 277.49</name>
    <dbReference type="NCBI Taxonomy" id="747725"/>
    <lineage>
        <taxon>Eukaryota</taxon>
        <taxon>Fungi</taxon>
        <taxon>Fungi incertae sedis</taxon>
        <taxon>Mucoromycota</taxon>
        <taxon>Mucoromycotina</taxon>
        <taxon>Mucoromycetes</taxon>
        <taxon>Mucorales</taxon>
        <taxon>Mucorineae</taxon>
        <taxon>Mucoraceae</taxon>
        <taxon>Mucor</taxon>
    </lineage>
</organism>
<evidence type="ECO:0000313" key="2">
    <source>
        <dbReference type="EMBL" id="OAD05810.1"/>
    </source>
</evidence>
<protein>
    <recommendedName>
        <fullName evidence="1">HD domain-containing protein</fullName>
    </recommendedName>
</protein>
<dbReference type="EMBL" id="AMYB01000002">
    <property type="protein sequence ID" value="OAD05810.1"/>
    <property type="molecule type" value="Genomic_DNA"/>
</dbReference>
<accession>A0A162QUM7</accession>
<dbReference type="Proteomes" id="UP000077051">
    <property type="component" value="Unassembled WGS sequence"/>
</dbReference>
<dbReference type="InterPro" id="IPR006674">
    <property type="entry name" value="HD_domain"/>
</dbReference>
<evidence type="ECO:0000313" key="3">
    <source>
        <dbReference type="Proteomes" id="UP000077051"/>
    </source>
</evidence>
<gene>
    <name evidence="2" type="ORF">MUCCIDRAFT_106367</name>
</gene>
<sequence>MNQDSAAKIVDVVFQVLIDGSKQDYIGEKISQLEHSLQAAASAREANADEETILAALLHDIGQFATSADQKQMLCDASTLTDLDPTAALDGGGDKKQISVGVTGHERIGAEYLDRLGFSSKVSTLVESHVPVKRYLTGKYPEYYETLSAASKLSLKYQGGPYTQEQVQSFENDPLFELKVQLRQWDDAAKVVDLKVPDLESYRSMAIRHLQQQQQQLSF</sequence>